<protein>
    <submittedName>
        <fullName evidence="1">Uncharacterized protein</fullName>
    </submittedName>
</protein>
<evidence type="ECO:0000313" key="1">
    <source>
        <dbReference type="EMBL" id="KAH1168140.1"/>
    </source>
</evidence>
<dbReference type="EMBL" id="JAHDVG010000486">
    <property type="protein sequence ID" value="KAH1168140.1"/>
    <property type="molecule type" value="Genomic_DNA"/>
</dbReference>
<dbReference type="Proteomes" id="UP000827986">
    <property type="component" value="Unassembled WGS sequence"/>
</dbReference>
<accession>A0A9D3WW88</accession>
<organism evidence="1 2">
    <name type="scientific">Mauremys mutica</name>
    <name type="common">yellowpond turtle</name>
    <dbReference type="NCBI Taxonomy" id="74926"/>
    <lineage>
        <taxon>Eukaryota</taxon>
        <taxon>Metazoa</taxon>
        <taxon>Chordata</taxon>
        <taxon>Craniata</taxon>
        <taxon>Vertebrata</taxon>
        <taxon>Euteleostomi</taxon>
        <taxon>Archelosauria</taxon>
        <taxon>Testudinata</taxon>
        <taxon>Testudines</taxon>
        <taxon>Cryptodira</taxon>
        <taxon>Durocryptodira</taxon>
        <taxon>Testudinoidea</taxon>
        <taxon>Geoemydidae</taxon>
        <taxon>Geoemydinae</taxon>
        <taxon>Mauremys</taxon>
    </lineage>
</organism>
<keyword evidence="2" id="KW-1185">Reference proteome</keyword>
<dbReference type="AlphaFoldDB" id="A0A9D3WW88"/>
<proteinExistence type="predicted"/>
<gene>
    <name evidence="1" type="ORF">KIL84_003623</name>
</gene>
<name>A0A9D3WW88_9SAUR</name>
<reference evidence="1" key="1">
    <citation type="submission" date="2021-09" db="EMBL/GenBank/DDBJ databases">
        <title>The genome of Mauremys mutica provides insights into the evolution of semi-aquatic lifestyle.</title>
        <authorList>
            <person name="Gong S."/>
            <person name="Gao Y."/>
        </authorList>
    </citation>
    <scope>NUCLEOTIDE SEQUENCE</scope>
    <source>
        <strain evidence="1">MM-2020</strain>
        <tissue evidence="1">Muscle</tissue>
    </source>
</reference>
<evidence type="ECO:0000313" key="2">
    <source>
        <dbReference type="Proteomes" id="UP000827986"/>
    </source>
</evidence>
<comment type="caution">
    <text evidence="1">The sequence shown here is derived from an EMBL/GenBank/DDBJ whole genome shotgun (WGS) entry which is preliminary data.</text>
</comment>
<sequence>MQASLYVEVDIIYAHERRSVQFTLGGRGTYQDRMQYVPLAATLLLLPRAASLPSVLQALSWPRRATMVGIHLLLLLHGAGTAPIPPTLPLFTTVAHFICCP</sequence>